<dbReference type="Pfam" id="PF05239">
    <property type="entry name" value="PRC"/>
    <property type="match status" value="1"/>
</dbReference>
<sequence>MSYPTLSQGARLTAVKLKDTAGNEIGKVVEWIMDVVQGKVVYVVADLKEADNYYAIPWALMKADLQNGGYIVDRKTVETSNVSIDRTAINNLVNDKDFLDRMLTSYNVSGEQTSGQQGERSPSAGQTEQRERSEQTYPSNAEVSEGKGYGG</sequence>
<evidence type="ECO:0000313" key="3">
    <source>
        <dbReference type="EMBL" id="MBT1702219.1"/>
    </source>
</evidence>
<protein>
    <submittedName>
        <fullName evidence="3">PRC-barrel domain-containing protein</fullName>
    </submittedName>
</protein>
<gene>
    <name evidence="3" type="ORF">KK060_02955</name>
</gene>
<dbReference type="RefSeq" id="WP_254152001.1">
    <property type="nucleotide sequence ID" value="NZ_JAHESD010000004.1"/>
</dbReference>
<dbReference type="Gene3D" id="2.30.30.240">
    <property type="entry name" value="PRC-barrel domain"/>
    <property type="match status" value="1"/>
</dbReference>
<evidence type="ECO:0000256" key="1">
    <source>
        <dbReference type="SAM" id="MobiDB-lite"/>
    </source>
</evidence>
<dbReference type="Proteomes" id="UP000772618">
    <property type="component" value="Unassembled WGS sequence"/>
</dbReference>
<dbReference type="InterPro" id="IPR011033">
    <property type="entry name" value="PRC_barrel-like_sf"/>
</dbReference>
<feature type="region of interest" description="Disordered" evidence="1">
    <location>
        <begin position="109"/>
        <end position="151"/>
    </location>
</feature>
<name>A0ABS5VLA1_9BACT</name>
<evidence type="ECO:0000259" key="2">
    <source>
        <dbReference type="Pfam" id="PF05239"/>
    </source>
</evidence>
<keyword evidence="4" id="KW-1185">Reference proteome</keyword>
<dbReference type="EMBL" id="JAHESD010000004">
    <property type="protein sequence ID" value="MBT1702219.1"/>
    <property type="molecule type" value="Genomic_DNA"/>
</dbReference>
<reference evidence="3 4" key="1">
    <citation type="submission" date="2021-05" db="EMBL/GenBank/DDBJ databases">
        <title>A Polyphasic approach of four new species of the genus Ohtaekwangia: Ohtaekwangia histidinii sp. nov., Ohtaekwangia cretensis sp. nov., Ohtaekwangia indiensis sp. nov., Ohtaekwangia reichenbachii sp. nov. from diverse environment.</title>
        <authorList>
            <person name="Octaviana S."/>
        </authorList>
    </citation>
    <scope>NUCLEOTIDE SEQUENCE [LARGE SCALE GENOMIC DNA]</scope>
    <source>
        <strain evidence="3 4">PWU20</strain>
    </source>
</reference>
<organism evidence="3 4">
    <name type="scientific">Chryseosolibacter indicus</name>
    <dbReference type="NCBI Taxonomy" id="2782351"/>
    <lineage>
        <taxon>Bacteria</taxon>
        <taxon>Pseudomonadati</taxon>
        <taxon>Bacteroidota</taxon>
        <taxon>Cytophagia</taxon>
        <taxon>Cytophagales</taxon>
        <taxon>Chryseotaleaceae</taxon>
        <taxon>Chryseosolibacter</taxon>
    </lineage>
</organism>
<feature type="compositionally biased region" description="Polar residues" evidence="1">
    <location>
        <begin position="109"/>
        <end position="127"/>
    </location>
</feature>
<comment type="caution">
    <text evidence="3">The sequence shown here is derived from an EMBL/GenBank/DDBJ whole genome shotgun (WGS) entry which is preliminary data.</text>
</comment>
<accession>A0ABS5VLA1</accession>
<proteinExistence type="predicted"/>
<evidence type="ECO:0000313" key="4">
    <source>
        <dbReference type="Proteomes" id="UP000772618"/>
    </source>
</evidence>
<dbReference type="InterPro" id="IPR027275">
    <property type="entry name" value="PRC-brl_dom"/>
</dbReference>
<feature type="domain" description="PRC-barrel" evidence="2">
    <location>
        <begin position="19"/>
        <end position="74"/>
    </location>
</feature>
<dbReference type="SUPFAM" id="SSF50346">
    <property type="entry name" value="PRC-barrel domain"/>
    <property type="match status" value="1"/>
</dbReference>